<dbReference type="AlphaFoldDB" id="A0A415E0X2"/>
<keyword evidence="1" id="KW-0812">Transmembrane</keyword>
<evidence type="ECO:0000256" key="1">
    <source>
        <dbReference type="SAM" id="Phobius"/>
    </source>
</evidence>
<evidence type="ECO:0008006" key="4">
    <source>
        <dbReference type="Google" id="ProtNLM"/>
    </source>
</evidence>
<comment type="caution">
    <text evidence="2">The sequence shown here is derived from an EMBL/GenBank/DDBJ whole genome shotgun (WGS) entry which is preliminary data.</text>
</comment>
<feature type="transmembrane region" description="Helical" evidence="1">
    <location>
        <begin position="158"/>
        <end position="178"/>
    </location>
</feature>
<evidence type="ECO:0000313" key="3">
    <source>
        <dbReference type="Proteomes" id="UP000284841"/>
    </source>
</evidence>
<dbReference type="STRING" id="1776384.GCA_900086585_00745"/>
<gene>
    <name evidence="2" type="ORF">DW099_11275</name>
</gene>
<accession>A0A415E0X2</accession>
<dbReference type="EMBL" id="QRMS01000003">
    <property type="protein sequence ID" value="RHJ87275.1"/>
    <property type="molecule type" value="Genomic_DNA"/>
</dbReference>
<feature type="transmembrane region" description="Helical" evidence="1">
    <location>
        <begin position="222"/>
        <end position="244"/>
    </location>
</feature>
<organism evidence="2 3">
    <name type="scientific">Emergencia timonensis</name>
    <dbReference type="NCBI Taxonomy" id="1776384"/>
    <lineage>
        <taxon>Bacteria</taxon>
        <taxon>Bacillati</taxon>
        <taxon>Bacillota</taxon>
        <taxon>Clostridia</taxon>
        <taxon>Peptostreptococcales</taxon>
        <taxon>Anaerovoracaceae</taxon>
        <taxon>Emergencia</taxon>
    </lineage>
</organism>
<feature type="transmembrane region" description="Helical" evidence="1">
    <location>
        <begin position="85"/>
        <end position="107"/>
    </location>
</feature>
<evidence type="ECO:0000313" key="2">
    <source>
        <dbReference type="EMBL" id="RHJ87275.1"/>
    </source>
</evidence>
<dbReference type="RefSeq" id="WP_118335802.1">
    <property type="nucleotide sequence ID" value="NZ_AP025567.1"/>
</dbReference>
<keyword evidence="1" id="KW-1133">Transmembrane helix</keyword>
<proteinExistence type="predicted"/>
<dbReference type="OrthoDB" id="2223278at2"/>
<reference evidence="2 3" key="1">
    <citation type="submission" date="2018-08" db="EMBL/GenBank/DDBJ databases">
        <title>A genome reference for cultivated species of the human gut microbiota.</title>
        <authorList>
            <person name="Zou Y."/>
            <person name="Xue W."/>
            <person name="Luo G."/>
        </authorList>
    </citation>
    <scope>NUCLEOTIDE SEQUENCE [LARGE SCALE GENOMIC DNA]</scope>
    <source>
        <strain evidence="2 3">AM07-24</strain>
    </source>
</reference>
<protein>
    <recommendedName>
        <fullName evidence="4">ABC-2 transporter permease</fullName>
    </recommendedName>
</protein>
<keyword evidence="3" id="KW-1185">Reference proteome</keyword>
<feature type="transmembrane region" description="Helical" evidence="1">
    <location>
        <begin position="56"/>
        <end position="79"/>
    </location>
</feature>
<dbReference type="Proteomes" id="UP000284841">
    <property type="component" value="Unassembled WGS sequence"/>
</dbReference>
<feature type="transmembrane region" description="Helical" evidence="1">
    <location>
        <begin position="128"/>
        <end position="152"/>
    </location>
</feature>
<name>A0A415E0X2_9FIRM</name>
<keyword evidence="1" id="KW-0472">Membrane</keyword>
<sequence length="257" mass="28614">MRRHIEEQRLRKALRQYTVPVPRPEQKAMTKLLASKALANKPLTQGKPFLQRLRELAAYISPTTWSLQAMVLLLVLSGLTGSNAAQLFTTLSIVTPLLGIIGGCELIRSYGHNMWELEMSCRYNLRSIFAVKMLILGCVDFFVLGAAIFITGLSGTKFALTAVMILVPFNLSNSLYLWLIVKLRHRCTNYVLAGTGVFLSLIMLWINGALNQTLFAKVFSQYMVAVPILTASLVLVITAAAILLRSSGKGYNKWNYI</sequence>
<feature type="transmembrane region" description="Helical" evidence="1">
    <location>
        <begin position="190"/>
        <end position="210"/>
    </location>
</feature>